<proteinExistence type="predicted"/>
<dbReference type="PANTHER" id="PTHR21505:SF12">
    <property type="entry name" value="MADF DOMAIN-CONTAINING PROTEIN-RELATED"/>
    <property type="match status" value="1"/>
</dbReference>
<sequence>MDKSWKRAAVTTLIYLYKEKTCLWQVSCPQYTNKVLRTEAWNSITAALNAKWSLHFTIKDVSAKVASLRTNLSKELKLIKASKPTGTGDEAGLEIFDPTWWAFHLLLFLQEHITPATKSASNLNINNTSSTICAGEYELQTNGFGKKRKFQNVAQEEAYQMIEKATHHIEKLSQSKDDVETFATTVEADMRQIRNKTLIRRAKRRILEILQELQEEDETIS</sequence>
<dbReference type="EMBL" id="JARPUR010000002">
    <property type="protein sequence ID" value="KAK4882611.1"/>
    <property type="molecule type" value="Genomic_DNA"/>
</dbReference>
<dbReference type="AlphaFoldDB" id="A0AAN7PHQ9"/>
<evidence type="ECO:0000313" key="2">
    <source>
        <dbReference type="EMBL" id="KAK4882611.1"/>
    </source>
</evidence>
<feature type="domain" description="MADF" evidence="1">
    <location>
        <begin position="12"/>
        <end position="114"/>
    </location>
</feature>
<accession>A0AAN7PHQ9</accession>
<name>A0AAN7PHQ9_9COLE</name>
<dbReference type="PANTHER" id="PTHR21505">
    <property type="entry name" value="MADF DOMAIN-CONTAINING PROTEIN-RELATED"/>
    <property type="match status" value="1"/>
</dbReference>
<dbReference type="PROSITE" id="PS51029">
    <property type="entry name" value="MADF"/>
    <property type="match status" value="1"/>
</dbReference>
<keyword evidence="3" id="KW-1185">Reference proteome</keyword>
<evidence type="ECO:0000313" key="3">
    <source>
        <dbReference type="Proteomes" id="UP001353858"/>
    </source>
</evidence>
<organism evidence="2 3">
    <name type="scientific">Aquatica leii</name>
    <dbReference type="NCBI Taxonomy" id="1421715"/>
    <lineage>
        <taxon>Eukaryota</taxon>
        <taxon>Metazoa</taxon>
        <taxon>Ecdysozoa</taxon>
        <taxon>Arthropoda</taxon>
        <taxon>Hexapoda</taxon>
        <taxon>Insecta</taxon>
        <taxon>Pterygota</taxon>
        <taxon>Neoptera</taxon>
        <taxon>Endopterygota</taxon>
        <taxon>Coleoptera</taxon>
        <taxon>Polyphaga</taxon>
        <taxon>Elateriformia</taxon>
        <taxon>Elateroidea</taxon>
        <taxon>Lampyridae</taxon>
        <taxon>Luciolinae</taxon>
        <taxon>Aquatica</taxon>
    </lineage>
</organism>
<evidence type="ECO:0000259" key="1">
    <source>
        <dbReference type="PROSITE" id="PS51029"/>
    </source>
</evidence>
<reference evidence="3" key="1">
    <citation type="submission" date="2023-01" db="EMBL/GenBank/DDBJ databases">
        <title>Key to firefly adult light organ development and bioluminescence: homeobox transcription factors regulate luciferase expression and transportation to peroxisome.</title>
        <authorList>
            <person name="Fu X."/>
        </authorList>
    </citation>
    <scope>NUCLEOTIDE SEQUENCE [LARGE SCALE GENOMIC DNA]</scope>
</reference>
<dbReference type="SMART" id="SM00595">
    <property type="entry name" value="MADF"/>
    <property type="match status" value="1"/>
</dbReference>
<gene>
    <name evidence="2" type="ORF">RN001_005930</name>
</gene>
<comment type="caution">
    <text evidence="2">The sequence shown here is derived from an EMBL/GenBank/DDBJ whole genome shotgun (WGS) entry which is preliminary data.</text>
</comment>
<dbReference type="Pfam" id="PF10545">
    <property type="entry name" value="MADF_DNA_bdg"/>
    <property type="match status" value="1"/>
</dbReference>
<dbReference type="InterPro" id="IPR006578">
    <property type="entry name" value="MADF-dom"/>
</dbReference>
<protein>
    <recommendedName>
        <fullName evidence="1">MADF domain-containing protein</fullName>
    </recommendedName>
</protein>
<dbReference type="Proteomes" id="UP001353858">
    <property type="component" value="Unassembled WGS sequence"/>
</dbReference>